<organism evidence="3 4">
    <name type="scientific">Bacteroides clarus</name>
    <dbReference type="NCBI Taxonomy" id="626929"/>
    <lineage>
        <taxon>Bacteria</taxon>
        <taxon>Pseudomonadati</taxon>
        <taxon>Bacteroidota</taxon>
        <taxon>Bacteroidia</taxon>
        <taxon>Bacteroidales</taxon>
        <taxon>Bacteroidaceae</taxon>
        <taxon>Bacteroides</taxon>
    </lineage>
</organism>
<sequence length="334" mass="36105">MLTRLFKSNSMIKGKFLLTAVLALFLASCGDDEAPQGADGAEVKFTAGFVPMQTAGADTRLTTNDNWAGLADRTVAIEIDGIVKPYTVDEMGNLTSSDPFYWGDKTELTVNAWYPYNEGVKPEIPVVKADQSGSGYWESDHLEVVTQDVPFSASDISFRHRNTQIVCDLNSTLPGVSYNNIIIKYLNLQNVEKGTVVRATAKGKALIVPQTITAGTEFMEVTLPDERTYTYILGEDLTLGQGIAKGVELEVSEDGINVTFKDLSSWDMSEDSLEGNTIENKPDTDNDNSWDNAGNGTIGGSTIENQPSTPNDGGSWDSGEESWGGAAKAQSNEI</sequence>
<evidence type="ECO:0000256" key="1">
    <source>
        <dbReference type="SAM" id="MobiDB-lite"/>
    </source>
</evidence>
<name>A0A1Y3YYH4_9BACE</name>
<feature type="region of interest" description="Disordered" evidence="1">
    <location>
        <begin position="271"/>
        <end position="334"/>
    </location>
</feature>
<dbReference type="InterPro" id="IPR042278">
    <property type="entry name" value="Mfa-like_1_N"/>
</dbReference>
<dbReference type="InterPro" id="IPR025049">
    <property type="entry name" value="Mfa-like_1"/>
</dbReference>
<proteinExistence type="predicted"/>
<dbReference type="CDD" id="cd13120">
    <property type="entry name" value="BF2867_like_N"/>
    <property type="match status" value="1"/>
</dbReference>
<dbReference type="Pfam" id="PF13149">
    <property type="entry name" value="Mfa_like_1"/>
    <property type="match status" value="1"/>
</dbReference>
<dbReference type="PROSITE" id="PS51257">
    <property type="entry name" value="PROKAR_LIPOPROTEIN"/>
    <property type="match status" value="1"/>
</dbReference>
<reference evidence="4" key="1">
    <citation type="submission" date="2017-04" db="EMBL/GenBank/DDBJ databases">
        <title>Function of individual gut microbiota members based on whole genome sequencing of pure cultures obtained from chicken caecum.</title>
        <authorList>
            <person name="Medvecky M."/>
            <person name="Cejkova D."/>
            <person name="Polansky O."/>
            <person name="Karasova D."/>
            <person name="Kubasova T."/>
            <person name="Cizek A."/>
            <person name="Rychlik I."/>
        </authorList>
    </citation>
    <scope>NUCLEOTIDE SEQUENCE [LARGE SCALE GENOMIC DNA]</scope>
    <source>
        <strain evidence="4">An43</strain>
    </source>
</reference>
<dbReference type="Proteomes" id="UP000195386">
    <property type="component" value="Unassembled WGS sequence"/>
</dbReference>
<keyword evidence="2" id="KW-0732">Signal</keyword>
<dbReference type="AlphaFoldDB" id="A0A1Y3YYH4"/>
<accession>A0A1Y3YYH4</accession>
<comment type="caution">
    <text evidence="3">The sequence shown here is derived from an EMBL/GenBank/DDBJ whole genome shotgun (WGS) entry which is preliminary data.</text>
</comment>
<feature type="chain" id="PRO_5012531297" description="Fimbrillin family protein" evidence="2">
    <location>
        <begin position="34"/>
        <end position="334"/>
    </location>
</feature>
<evidence type="ECO:0000256" key="2">
    <source>
        <dbReference type="SAM" id="SignalP"/>
    </source>
</evidence>
<evidence type="ECO:0000313" key="4">
    <source>
        <dbReference type="Proteomes" id="UP000195386"/>
    </source>
</evidence>
<evidence type="ECO:0000313" key="3">
    <source>
        <dbReference type="EMBL" id="OUO02923.1"/>
    </source>
</evidence>
<dbReference type="Gene3D" id="2.60.40.2620">
    <property type="entry name" value="Fimbrillin-like"/>
    <property type="match status" value="1"/>
</dbReference>
<feature type="compositionally biased region" description="Polar residues" evidence="1">
    <location>
        <begin position="287"/>
        <end position="311"/>
    </location>
</feature>
<dbReference type="Gene3D" id="2.60.40.2630">
    <property type="match status" value="1"/>
</dbReference>
<dbReference type="EMBL" id="NFII01000001">
    <property type="protein sequence ID" value="OUO02923.1"/>
    <property type="molecule type" value="Genomic_DNA"/>
</dbReference>
<gene>
    <name evidence="3" type="ORF">B5F97_00420</name>
</gene>
<feature type="signal peptide" evidence="2">
    <location>
        <begin position="1"/>
        <end position="33"/>
    </location>
</feature>
<feature type="compositionally biased region" description="Low complexity" evidence="1">
    <location>
        <begin position="312"/>
        <end position="325"/>
    </location>
</feature>
<evidence type="ECO:0008006" key="5">
    <source>
        <dbReference type="Google" id="ProtNLM"/>
    </source>
</evidence>
<protein>
    <recommendedName>
        <fullName evidence="5">Fimbrillin family protein</fullName>
    </recommendedName>
</protein>